<proteinExistence type="predicted"/>
<dbReference type="Proteomes" id="UP000053060">
    <property type="component" value="Unassembled WGS sequence"/>
</dbReference>
<dbReference type="InterPro" id="IPR010958">
    <property type="entry name" value="Chorismate_mutase_highGC-bac"/>
</dbReference>
<dbReference type="EMBL" id="AZXY01000015">
    <property type="protein sequence ID" value="KSZ56456.1"/>
    <property type="molecule type" value="Genomic_DNA"/>
</dbReference>
<dbReference type="Gene3D" id="1.20.59.10">
    <property type="entry name" value="Chorismate mutase"/>
    <property type="match status" value="1"/>
</dbReference>
<dbReference type="GO" id="GO:0046417">
    <property type="term" value="P:chorismate metabolic process"/>
    <property type="evidence" value="ECO:0007669"/>
    <property type="project" value="InterPro"/>
</dbReference>
<evidence type="ECO:0000313" key="3">
    <source>
        <dbReference type="Proteomes" id="UP000053060"/>
    </source>
</evidence>
<feature type="region of interest" description="Disordered" evidence="1">
    <location>
        <begin position="1"/>
        <end position="21"/>
    </location>
</feature>
<dbReference type="SUPFAM" id="SSF48600">
    <property type="entry name" value="Chorismate mutase II"/>
    <property type="match status" value="1"/>
</dbReference>
<dbReference type="AlphaFoldDB" id="A0A0V9UEG0"/>
<sequence length="98" mass="10331">MTVQLDSPGIASVGEASSAEAEPGELFEQIKELDAQLLAVIKRRSELVQRAGASAKGTDASREAQAEEMAVLGRFAELGTDGSTLAMTLLRLGRTRKA</sequence>
<dbReference type="InterPro" id="IPR036979">
    <property type="entry name" value="CM_dom_sf"/>
</dbReference>
<dbReference type="InterPro" id="IPR036263">
    <property type="entry name" value="Chorismate_II_sf"/>
</dbReference>
<comment type="caution">
    <text evidence="2">The sequence shown here is derived from an EMBL/GenBank/DDBJ whole genome shotgun (WGS) entry which is preliminary data.</text>
</comment>
<feature type="compositionally biased region" description="Low complexity" evidence="1">
    <location>
        <begin position="9"/>
        <end position="21"/>
    </location>
</feature>
<reference evidence="3" key="1">
    <citation type="submission" date="2015-01" db="EMBL/GenBank/DDBJ databases">
        <title>Draft genome sequence of Rhodococcus pyridinivorans strain KG-16, a hydrocarbon-degrading bacterium.</title>
        <authorList>
            <person name="Aggarwal R.K."/>
            <person name="Dawar C."/>
        </authorList>
    </citation>
    <scope>NUCLEOTIDE SEQUENCE [LARGE SCALE GENOMIC DNA]</scope>
    <source>
        <strain evidence="3">KG-16</strain>
    </source>
</reference>
<dbReference type="PATRIC" id="fig|1441730.3.peg.4798"/>
<evidence type="ECO:0000256" key="1">
    <source>
        <dbReference type="SAM" id="MobiDB-lite"/>
    </source>
</evidence>
<reference evidence="2 3" key="2">
    <citation type="journal article" date="2016" name="Genome Announc.">
        <title>Draft Genome Sequence of a Versatile Hydrocarbon-Degrading Bacterium, Rhodococcus pyridinivorans Strain KG-16, Collected from Oil Fields in India.</title>
        <authorList>
            <person name="Aggarwal R.K."/>
            <person name="Dawar C."/>
            <person name="Phanindranath R."/>
            <person name="Mutnuri L."/>
            <person name="Dayal A.M."/>
        </authorList>
    </citation>
    <scope>NUCLEOTIDE SEQUENCE [LARGE SCALE GENOMIC DNA]</scope>
    <source>
        <strain evidence="2 3">KG-16</strain>
    </source>
</reference>
<accession>A0A0V9UEG0</accession>
<name>A0A0V9UEG0_9NOCA</name>
<protein>
    <submittedName>
        <fullName evidence="2">Chorismate mutase</fullName>
    </submittedName>
</protein>
<dbReference type="RefSeq" id="WP_060654348.1">
    <property type="nucleotide sequence ID" value="NZ_AZXY01000015.1"/>
</dbReference>
<evidence type="ECO:0000313" key="2">
    <source>
        <dbReference type="EMBL" id="KSZ56456.1"/>
    </source>
</evidence>
<organism evidence="2 3">
    <name type="scientific">Rhodococcus pyridinivorans KG-16</name>
    <dbReference type="NCBI Taxonomy" id="1441730"/>
    <lineage>
        <taxon>Bacteria</taxon>
        <taxon>Bacillati</taxon>
        <taxon>Actinomycetota</taxon>
        <taxon>Actinomycetes</taxon>
        <taxon>Mycobacteriales</taxon>
        <taxon>Nocardiaceae</taxon>
        <taxon>Rhodococcus</taxon>
    </lineage>
</organism>
<dbReference type="NCBIfam" id="TIGR01808">
    <property type="entry name" value="CM_M_hiGC-arch"/>
    <property type="match status" value="1"/>
</dbReference>
<gene>
    <name evidence="2" type="ORF">Z045_22925</name>
</gene>